<dbReference type="GO" id="GO:0015074">
    <property type="term" value="P:DNA integration"/>
    <property type="evidence" value="ECO:0007669"/>
    <property type="project" value="InterPro"/>
</dbReference>
<protein>
    <recommendedName>
        <fullName evidence="2">Tyr recombinase domain-containing protein</fullName>
    </recommendedName>
</protein>
<dbReference type="GO" id="GO:0003677">
    <property type="term" value="F:DNA binding"/>
    <property type="evidence" value="ECO:0007669"/>
    <property type="project" value="InterPro"/>
</dbReference>
<comment type="caution">
    <text evidence="3">The sequence shown here is derived from an EMBL/GenBank/DDBJ whole genome shotgun (WGS) entry which is preliminary data.</text>
</comment>
<proteinExistence type="predicted"/>
<dbReference type="GO" id="GO:0006310">
    <property type="term" value="P:DNA recombination"/>
    <property type="evidence" value="ECO:0007669"/>
    <property type="project" value="UniProtKB-KW"/>
</dbReference>
<dbReference type="InterPro" id="IPR013762">
    <property type="entry name" value="Integrase-like_cat_sf"/>
</dbReference>
<dbReference type="Pfam" id="PF00589">
    <property type="entry name" value="Phage_integrase"/>
    <property type="match status" value="1"/>
</dbReference>
<dbReference type="PROSITE" id="PS51898">
    <property type="entry name" value="TYR_RECOMBINASE"/>
    <property type="match status" value="1"/>
</dbReference>
<dbReference type="Gene3D" id="1.10.443.10">
    <property type="entry name" value="Intergrase catalytic core"/>
    <property type="match status" value="1"/>
</dbReference>
<feature type="domain" description="Tyr recombinase" evidence="2">
    <location>
        <begin position="75"/>
        <end position="253"/>
    </location>
</feature>
<name>A0A3D6BV54_9FLAO</name>
<organism evidence="3 4">
    <name type="scientific">Xanthomarina gelatinilytica</name>
    <dbReference type="NCBI Taxonomy" id="1137281"/>
    <lineage>
        <taxon>Bacteria</taxon>
        <taxon>Pseudomonadati</taxon>
        <taxon>Bacteroidota</taxon>
        <taxon>Flavobacteriia</taxon>
        <taxon>Flavobacteriales</taxon>
        <taxon>Flavobacteriaceae</taxon>
        <taxon>Xanthomarina</taxon>
    </lineage>
</organism>
<evidence type="ECO:0000256" key="1">
    <source>
        <dbReference type="ARBA" id="ARBA00023172"/>
    </source>
</evidence>
<dbReference type="InterPro" id="IPR011010">
    <property type="entry name" value="DNA_brk_join_enz"/>
</dbReference>
<dbReference type="EMBL" id="DPRK01000266">
    <property type="protein sequence ID" value="HCY83082.1"/>
    <property type="molecule type" value="Genomic_DNA"/>
</dbReference>
<evidence type="ECO:0000313" key="3">
    <source>
        <dbReference type="EMBL" id="HCY83082.1"/>
    </source>
</evidence>
<feature type="non-terminal residue" evidence="3">
    <location>
        <position position="253"/>
    </location>
</feature>
<gene>
    <name evidence="3" type="ORF">DHV22_16510</name>
</gene>
<accession>A0A3D6BV54</accession>
<evidence type="ECO:0000259" key="2">
    <source>
        <dbReference type="PROSITE" id="PS51898"/>
    </source>
</evidence>
<keyword evidence="1" id="KW-0233">DNA recombination</keyword>
<dbReference type="AlphaFoldDB" id="A0A3D6BV54"/>
<reference evidence="3 4" key="1">
    <citation type="journal article" date="2018" name="Nat. Biotechnol.">
        <title>A standardized bacterial taxonomy based on genome phylogeny substantially revises the tree of life.</title>
        <authorList>
            <person name="Parks D.H."/>
            <person name="Chuvochina M."/>
            <person name="Waite D.W."/>
            <person name="Rinke C."/>
            <person name="Skarshewski A."/>
            <person name="Chaumeil P.A."/>
            <person name="Hugenholtz P."/>
        </authorList>
    </citation>
    <scope>NUCLEOTIDE SEQUENCE [LARGE SCALE GENOMIC DNA]</scope>
    <source>
        <strain evidence="3">UBA10227</strain>
    </source>
</reference>
<evidence type="ECO:0000313" key="4">
    <source>
        <dbReference type="Proteomes" id="UP000263268"/>
    </source>
</evidence>
<dbReference type="InterPro" id="IPR002104">
    <property type="entry name" value="Integrase_catalytic"/>
</dbReference>
<dbReference type="Proteomes" id="UP000263268">
    <property type="component" value="Unassembled WGS sequence"/>
</dbReference>
<sequence length="253" mass="30190">MPLGDIDLRTITQDWVVDFIDKKRNQLKEPYLKRIFFVFKHIYDVNIPKHFRDSPFIATDHWVRGSGQLKTKNKIDFDRWSFAKIFELISYVKSKPIQLIFKLCVDTGCRPSEARACSKQNLKFKSNIPYYQIRHSLDRHKKIKETKTENGERDVVISKDLKDELIAYMNSLPKDQDYLFLNSQNKFIDLKRMTNELNFALKKIKHKYNLDSFVNRKTYMFRHWTASKWAYDGKFTNAIELAEQLGDKDINFV</sequence>
<dbReference type="SUPFAM" id="SSF56349">
    <property type="entry name" value="DNA breaking-rejoining enzymes"/>
    <property type="match status" value="1"/>
</dbReference>